<reference evidence="2 3" key="1">
    <citation type="submission" date="2019-07" db="EMBL/GenBank/DDBJ databases">
        <title>Genomics analysis of Aphanomyces spp. identifies a new class of oomycete effector associated with host adaptation.</title>
        <authorList>
            <person name="Gaulin E."/>
        </authorList>
    </citation>
    <scope>NUCLEOTIDE SEQUENCE [LARGE SCALE GENOMIC DNA]</scope>
    <source>
        <strain evidence="2 3">ATCC 201684</strain>
    </source>
</reference>
<dbReference type="AlphaFoldDB" id="A0A6G0XUF6"/>
<keyword evidence="3" id="KW-1185">Reference proteome</keyword>
<gene>
    <name evidence="2" type="ORF">Ae201684_000778</name>
</gene>
<comment type="caution">
    <text evidence="2">The sequence shown here is derived from an EMBL/GenBank/DDBJ whole genome shotgun (WGS) entry which is preliminary data.</text>
</comment>
<feature type="region of interest" description="Disordered" evidence="1">
    <location>
        <begin position="1"/>
        <end position="113"/>
    </location>
</feature>
<feature type="compositionally biased region" description="Low complexity" evidence="1">
    <location>
        <begin position="101"/>
        <end position="113"/>
    </location>
</feature>
<name>A0A6G0XUF6_9STRA</name>
<feature type="compositionally biased region" description="Polar residues" evidence="1">
    <location>
        <begin position="49"/>
        <end position="69"/>
    </location>
</feature>
<feature type="compositionally biased region" description="Basic and acidic residues" evidence="1">
    <location>
        <begin position="35"/>
        <end position="44"/>
    </location>
</feature>
<organism evidence="2 3">
    <name type="scientific">Aphanomyces euteiches</name>
    <dbReference type="NCBI Taxonomy" id="100861"/>
    <lineage>
        <taxon>Eukaryota</taxon>
        <taxon>Sar</taxon>
        <taxon>Stramenopiles</taxon>
        <taxon>Oomycota</taxon>
        <taxon>Saprolegniomycetes</taxon>
        <taxon>Saprolegniales</taxon>
        <taxon>Verrucalvaceae</taxon>
        <taxon>Aphanomyces</taxon>
    </lineage>
</organism>
<accession>A0A6G0XUF6</accession>
<evidence type="ECO:0000313" key="2">
    <source>
        <dbReference type="EMBL" id="KAF0744290.1"/>
    </source>
</evidence>
<proteinExistence type="predicted"/>
<dbReference type="Proteomes" id="UP000481153">
    <property type="component" value="Unassembled WGS sequence"/>
</dbReference>
<dbReference type="OrthoDB" id="159401at2759"/>
<sequence length="226" mass="24620">MIPPPSKRVNASAPDIGTTDNEDDKDHEKKRHRERTTPVKETKIPRLGKTTNSAPQSPASVKKASTSSKIPRIAKADSSGIPRLASSSTSSNSSRKIDMMSETTSEYASSEYTSECPTNTASQLDVVSQSGDLVGFASSLRELEIARCLQEDLLQDNAKLKIQTEAIHDEIRYYYDLLAQVEAVAHGDPSPFAARIADIISAPRPDYLAEESDILLKPVVGDEVTF</sequence>
<evidence type="ECO:0000313" key="3">
    <source>
        <dbReference type="Proteomes" id="UP000481153"/>
    </source>
</evidence>
<dbReference type="EMBL" id="VJMJ01000009">
    <property type="protein sequence ID" value="KAF0744290.1"/>
    <property type="molecule type" value="Genomic_DNA"/>
</dbReference>
<dbReference type="VEuPathDB" id="FungiDB:AeMF1_008971"/>
<protein>
    <submittedName>
        <fullName evidence="2">Uncharacterized protein</fullName>
    </submittedName>
</protein>
<evidence type="ECO:0000256" key="1">
    <source>
        <dbReference type="SAM" id="MobiDB-lite"/>
    </source>
</evidence>